<reference evidence="2 3" key="1">
    <citation type="submission" date="2014-09" db="EMBL/GenBank/DDBJ databases">
        <title>Draft genome of Bradyrhizobium japonicum Is-34.</title>
        <authorList>
            <person name="Tsurumaru H."/>
            <person name="Yamakawa T."/>
            <person name="Hashimoto S."/>
            <person name="Okizaki K."/>
            <person name="Kanesaki Y."/>
            <person name="Yoshikawa H."/>
            <person name="Yajima S."/>
        </authorList>
    </citation>
    <scope>NUCLEOTIDE SEQUENCE [LARGE SCALE GENOMIC DNA]</scope>
    <source>
        <strain evidence="2 3">Is-34</strain>
    </source>
</reference>
<accession>A0A0A3YXW7</accession>
<sequence>MREQHSSNDVGSGRSSSRRFTLIQPAVALLASMLWLVPAATSAQTTMPGIQPSTGMLATSPLNPQSTRPVGVPLGSTEIATPGISPLNPAQSTAGCAGSGNTASPGALFDGGGLSGGSSVTCNGSITAASPLPSASTVGRVGIPLGATELGGAGISPSVPVQGPATTDSTPSIGGSSNP</sequence>
<dbReference type="AlphaFoldDB" id="A0A0A3YXW7"/>
<feature type="region of interest" description="Disordered" evidence="1">
    <location>
        <begin position="147"/>
        <end position="179"/>
    </location>
</feature>
<evidence type="ECO:0000256" key="1">
    <source>
        <dbReference type="SAM" id="MobiDB-lite"/>
    </source>
</evidence>
<name>A0A0A3YXW7_BRAJP</name>
<protein>
    <submittedName>
        <fullName evidence="2">Uncharacterized protein</fullName>
    </submittedName>
</protein>
<gene>
    <name evidence="2" type="ORF">MA20_13670</name>
</gene>
<dbReference type="EMBL" id="JRPN01000014">
    <property type="protein sequence ID" value="KGT78468.1"/>
    <property type="molecule type" value="Genomic_DNA"/>
</dbReference>
<evidence type="ECO:0000313" key="2">
    <source>
        <dbReference type="EMBL" id="KGT78468.1"/>
    </source>
</evidence>
<dbReference type="Proteomes" id="UP000030377">
    <property type="component" value="Unassembled WGS sequence"/>
</dbReference>
<organism evidence="2 3">
    <name type="scientific">Bradyrhizobium japonicum</name>
    <dbReference type="NCBI Taxonomy" id="375"/>
    <lineage>
        <taxon>Bacteria</taxon>
        <taxon>Pseudomonadati</taxon>
        <taxon>Pseudomonadota</taxon>
        <taxon>Alphaproteobacteria</taxon>
        <taxon>Hyphomicrobiales</taxon>
        <taxon>Nitrobacteraceae</taxon>
        <taxon>Bradyrhizobium</taxon>
    </lineage>
</organism>
<evidence type="ECO:0000313" key="3">
    <source>
        <dbReference type="Proteomes" id="UP000030377"/>
    </source>
</evidence>
<proteinExistence type="predicted"/>
<feature type="compositionally biased region" description="Polar residues" evidence="1">
    <location>
        <begin position="164"/>
        <end position="179"/>
    </location>
</feature>
<comment type="caution">
    <text evidence="2">The sequence shown here is derived from an EMBL/GenBank/DDBJ whole genome shotgun (WGS) entry which is preliminary data.</text>
</comment>